<dbReference type="CDD" id="cd00112">
    <property type="entry name" value="LDLa"/>
    <property type="match status" value="1"/>
</dbReference>
<dbReference type="GO" id="GO:0044218">
    <property type="term" value="C:other organism cell membrane"/>
    <property type="evidence" value="ECO:0007669"/>
    <property type="project" value="UniProtKB-KW"/>
</dbReference>
<dbReference type="InterPro" id="IPR036383">
    <property type="entry name" value="TSP1_rpt_sf"/>
</dbReference>
<sequence>MCISVFVFHVSVFSSGSAEKVTSRLTRATDTPAAIDCKIKPWSQWTPCSSCSNITSRFRYLEQASQFQGTKCLGSQWDQRACSTNVPCKPKSACGDGFTCELGRCLKKELRCNGENDCMLGSDEDGCDAEDLTENMCTDLTPIPGSEVSARGYNVLTGDFVQNAVDPEYYGGLCEYVYNGEWRRLKYDVFCENLYYNDDEKYFRKPYNFLTYRFMGYAESGGSNEFYEDAVSLLKARREGGSFNLGFTVGIDMVEVGLSGSEQSEALKNISEYKDTNLGFVRLVSRVQTAHFKLRSRDLMLDEELHRSLAELPDEYDFGAYAHVFSIHGTHYVTSGVLGGVLEYILVVDKKVMERNEITGKMAGDCFGASLGISKMGAGLSFSGTWCDKEQTSGQDKKSSGSYIKDVVNLVRGGKVQSAGGLLAVRNEETYTRWGASLKHNPQLMEFEVLPIYELVRSSTAAQQFQGKVAHLKRAWEEYLQQFNSCRCAPCRNNGLPVLQGTDCMCLCKQGYEGLACEKTQRTGPTHGGWSCWGTWSGCQSGTRRRSRQCNNPAPLNEGSPCLGTPTQTQGC</sequence>
<keyword evidence="9" id="KW-0812">Transmembrane</keyword>
<evidence type="ECO:0000313" key="23">
    <source>
        <dbReference type="Ensembl" id="ENSPKIP00000015383.1"/>
    </source>
</evidence>
<dbReference type="SUPFAM" id="SSF82895">
    <property type="entry name" value="TSP-1 type 1 repeat"/>
    <property type="match status" value="2"/>
</dbReference>
<evidence type="ECO:0000256" key="21">
    <source>
        <dbReference type="SAM" id="SignalP"/>
    </source>
</evidence>
<dbReference type="InterPro" id="IPR000884">
    <property type="entry name" value="TSP1_rpt"/>
</dbReference>
<dbReference type="Pfam" id="PF01823">
    <property type="entry name" value="MACPF"/>
    <property type="match status" value="1"/>
</dbReference>
<dbReference type="GO" id="GO:0031640">
    <property type="term" value="P:killing of cells of another organism"/>
    <property type="evidence" value="ECO:0007669"/>
    <property type="project" value="UniProtKB-KW"/>
</dbReference>
<evidence type="ECO:0000256" key="12">
    <source>
        <dbReference type="ARBA" id="ARBA00022852"/>
    </source>
</evidence>
<dbReference type="Pfam" id="PF21195">
    <property type="entry name" value="EGF_C8A_B_C6"/>
    <property type="match status" value="1"/>
</dbReference>
<dbReference type="SUPFAM" id="SSF57424">
    <property type="entry name" value="LDL receptor-like module"/>
    <property type="match status" value="1"/>
</dbReference>
<evidence type="ECO:0000256" key="4">
    <source>
        <dbReference type="ARBA" id="ARBA00022452"/>
    </source>
</evidence>
<dbReference type="Proteomes" id="UP000261540">
    <property type="component" value="Unplaced"/>
</dbReference>
<feature type="signal peptide" evidence="21">
    <location>
        <begin position="1"/>
        <end position="18"/>
    </location>
</feature>
<keyword evidence="8" id="KW-0399">Innate immunity</keyword>
<dbReference type="SMART" id="SM00209">
    <property type="entry name" value="TSP1"/>
    <property type="match status" value="2"/>
</dbReference>
<evidence type="ECO:0000256" key="15">
    <source>
        <dbReference type="ARBA" id="ARBA00023058"/>
    </source>
</evidence>
<evidence type="ECO:0000256" key="16">
    <source>
        <dbReference type="ARBA" id="ARBA00023136"/>
    </source>
</evidence>
<evidence type="ECO:0000256" key="11">
    <source>
        <dbReference type="ARBA" id="ARBA00022737"/>
    </source>
</evidence>
<feature type="chain" id="PRO_5017289718" evidence="21">
    <location>
        <begin position="19"/>
        <end position="572"/>
    </location>
</feature>
<dbReference type="GeneTree" id="ENSGT00940000160126"/>
<accession>A0A3B3RAH9</accession>
<evidence type="ECO:0000256" key="14">
    <source>
        <dbReference type="ARBA" id="ARBA00022875"/>
    </source>
</evidence>
<keyword evidence="17 20" id="KW-1015">Disulfide bond</keyword>
<feature type="disulfide bond" evidence="20">
    <location>
        <begin position="100"/>
        <end position="118"/>
    </location>
</feature>
<dbReference type="PROSITE" id="PS50092">
    <property type="entry name" value="TSP1"/>
    <property type="match status" value="2"/>
</dbReference>
<dbReference type="InterPro" id="IPR001862">
    <property type="entry name" value="MAC_perforin"/>
</dbReference>
<evidence type="ECO:0000256" key="18">
    <source>
        <dbReference type="ARBA" id="ARBA00023180"/>
    </source>
</evidence>
<keyword evidence="11" id="KW-0677">Repeat</keyword>
<dbReference type="PROSITE" id="PS51412">
    <property type="entry name" value="MACPF_2"/>
    <property type="match status" value="1"/>
</dbReference>
<feature type="domain" description="MACPF" evidence="22">
    <location>
        <begin position="133"/>
        <end position="487"/>
    </location>
</feature>
<protein>
    <submittedName>
        <fullName evidence="23">Complement C8 alpha chain</fullName>
    </submittedName>
</protein>
<keyword evidence="14" id="KW-0180">Complement pathway</keyword>
<evidence type="ECO:0000256" key="10">
    <source>
        <dbReference type="ARBA" id="ARBA00022729"/>
    </source>
</evidence>
<dbReference type="AlphaFoldDB" id="A0A3B3RAH9"/>
<evidence type="ECO:0000256" key="13">
    <source>
        <dbReference type="ARBA" id="ARBA00022859"/>
    </source>
</evidence>
<dbReference type="InterPro" id="IPR036055">
    <property type="entry name" value="LDL_receptor-like_sf"/>
</dbReference>
<dbReference type="PANTHER" id="PTHR45742">
    <property type="entry name" value="COMPLEMENT COMPONENT C6"/>
    <property type="match status" value="1"/>
</dbReference>
<evidence type="ECO:0000256" key="20">
    <source>
        <dbReference type="PROSITE-ProRule" id="PRU00124"/>
    </source>
</evidence>
<comment type="caution">
    <text evidence="20">Lacks conserved residue(s) required for the propagation of feature annotation.</text>
</comment>
<evidence type="ECO:0000256" key="3">
    <source>
        <dbReference type="ARBA" id="ARBA00009214"/>
    </source>
</evidence>
<keyword evidence="4" id="KW-1134">Transmembrane beta strand</keyword>
<evidence type="ECO:0000256" key="17">
    <source>
        <dbReference type="ARBA" id="ARBA00023157"/>
    </source>
</evidence>
<organism evidence="23 24">
    <name type="scientific">Paramormyrops kingsleyae</name>
    <dbReference type="NCBI Taxonomy" id="1676925"/>
    <lineage>
        <taxon>Eukaryota</taxon>
        <taxon>Metazoa</taxon>
        <taxon>Chordata</taxon>
        <taxon>Craniata</taxon>
        <taxon>Vertebrata</taxon>
        <taxon>Euteleostomi</taxon>
        <taxon>Actinopterygii</taxon>
        <taxon>Neopterygii</taxon>
        <taxon>Teleostei</taxon>
        <taxon>Osteoglossocephala</taxon>
        <taxon>Osteoglossomorpha</taxon>
        <taxon>Osteoglossiformes</taxon>
        <taxon>Mormyridae</taxon>
        <taxon>Paramormyrops</taxon>
    </lineage>
</organism>
<feature type="disulfide bond" evidence="20">
    <location>
        <begin position="112"/>
        <end position="127"/>
    </location>
</feature>
<dbReference type="Gene3D" id="2.10.25.10">
    <property type="entry name" value="Laminin"/>
    <property type="match status" value="1"/>
</dbReference>
<reference evidence="23" key="1">
    <citation type="submission" date="2025-08" db="UniProtKB">
        <authorList>
            <consortium name="Ensembl"/>
        </authorList>
    </citation>
    <scope>IDENTIFICATION</scope>
</reference>
<keyword evidence="6" id="KW-0245">EGF-like domain</keyword>
<keyword evidence="13" id="KW-0391">Immunity</keyword>
<dbReference type="PROSITE" id="PS01209">
    <property type="entry name" value="LDLRA_1"/>
    <property type="match status" value="1"/>
</dbReference>
<evidence type="ECO:0000256" key="5">
    <source>
        <dbReference type="ARBA" id="ARBA00022525"/>
    </source>
</evidence>
<dbReference type="SMART" id="SM00457">
    <property type="entry name" value="MACPF"/>
    <property type="match status" value="1"/>
</dbReference>
<dbReference type="GO" id="GO:0005576">
    <property type="term" value="C:extracellular region"/>
    <property type="evidence" value="ECO:0007669"/>
    <property type="project" value="UniProtKB-SubCell"/>
</dbReference>
<evidence type="ECO:0000256" key="2">
    <source>
        <dbReference type="ARBA" id="ARBA00004613"/>
    </source>
</evidence>
<keyword evidence="12" id="KW-0204">Cytolysis</keyword>
<keyword evidence="19" id="KW-1053">Target membrane</keyword>
<dbReference type="PRINTS" id="PR01705">
    <property type="entry name" value="TSP1REPEAT"/>
</dbReference>
<proteinExistence type="inferred from homology"/>
<dbReference type="Pfam" id="PF00057">
    <property type="entry name" value="Ldl_recept_a"/>
    <property type="match status" value="1"/>
</dbReference>
<keyword evidence="15" id="KW-0473">Membrane attack complex</keyword>
<keyword evidence="5" id="KW-0964">Secreted</keyword>
<evidence type="ECO:0000256" key="6">
    <source>
        <dbReference type="ARBA" id="ARBA00022536"/>
    </source>
</evidence>
<keyword evidence="10 21" id="KW-0732">Signal</keyword>
<dbReference type="PROSITE" id="PS50068">
    <property type="entry name" value="LDLRA_2"/>
    <property type="match status" value="1"/>
</dbReference>
<keyword evidence="24" id="KW-1185">Reference proteome</keyword>
<keyword evidence="18" id="KW-0325">Glycoprotein</keyword>
<evidence type="ECO:0000256" key="7">
    <source>
        <dbReference type="ARBA" id="ARBA00022537"/>
    </source>
</evidence>
<dbReference type="InterPro" id="IPR020864">
    <property type="entry name" value="MACPF"/>
</dbReference>
<dbReference type="GO" id="GO:0006958">
    <property type="term" value="P:complement activation, classical pathway"/>
    <property type="evidence" value="ECO:0007669"/>
    <property type="project" value="UniProtKB-KW"/>
</dbReference>
<dbReference type="Ensembl" id="ENSPKIT00000039846.1">
    <property type="protein sequence ID" value="ENSPKIP00000015383.1"/>
    <property type="gene ID" value="ENSPKIG00000002126.1"/>
</dbReference>
<comment type="subcellular location">
    <subcellularLocation>
        <location evidence="2">Secreted</location>
    </subcellularLocation>
    <subcellularLocation>
        <location evidence="1">Target cell membrane</location>
        <topology evidence="1">Multi-pass membrane protein</topology>
    </subcellularLocation>
</comment>
<evidence type="ECO:0000256" key="9">
    <source>
        <dbReference type="ARBA" id="ARBA00022692"/>
    </source>
</evidence>
<dbReference type="PANTHER" id="PTHR45742:SF1">
    <property type="entry name" value="COMPLEMENT COMPONENT C8 ALPHA CHAIN"/>
    <property type="match status" value="1"/>
</dbReference>
<dbReference type="PRINTS" id="PR00764">
    <property type="entry name" value="COMPLEMENTC9"/>
</dbReference>
<dbReference type="InterPro" id="IPR048831">
    <property type="entry name" value="C8A_B_C6_EGF-like"/>
</dbReference>
<dbReference type="GO" id="GO:0045087">
    <property type="term" value="P:innate immune response"/>
    <property type="evidence" value="ECO:0007669"/>
    <property type="project" value="UniProtKB-KW"/>
</dbReference>
<evidence type="ECO:0000313" key="24">
    <source>
        <dbReference type="Proteomes" id="UP000261540"/>
    </source>
</evidence>
<dbReference type="SMART" id="SM00192">
    <property type="entry name" value="LDLa"/>
    <property type="match status" value="1"/>
</dbReference>
<comment type="similarity">
    <text evidence="3">Belongs to the complement C6/C7/C8/C9 family.</text>
</comment>
<dbReference type="InterPro" id="IPR002172">
    <property type="entry name" value="LDrepeatLR_classA_rpt"/>
</dbReference>
<dbReference type="STRING" id="1676925.ENSPKIP00000015383"/>
<dbReference type="Gene3D" id="2.20.100.10">
    <property type="entry name" value="Thrombospondin type-1 (TSP1) repeat"/>
    <property type="match status" value="1"/>
</dbReference>
<name>A0A3B3RAH9_9TELE</name>
<reference evidence="23" key="2">
    <citation type="submission" date="2025-09" db="UniProtKB">
        <authorList>
            <consortium name="Ensembl"/>
        </authorList>
    </citation>
    <scope>IDENTIFICATION</scope>
</reference>
<keyword evidence="16" id="KW-0472">Membrane</keyword>
<evidence type="ECO:0000256" key="1">
    <source>
        <dbReference type="ARBA" id="ARBA00004276"/>
    </source>
</evidence>
<dbReference type="InterPro" id="IPR023415">
    <property type="entry name" value="LDLR_class-A_CS"/>
</dbReference>
<keyword evidence="7" id="KW-1052">Target cell membrane</keyword>
<evidence type="ECO:0000256" key="19">
    <source>
        <dbReference type="ARBA" id="ARBA00023298"/>
    </source>
</evidence>
<dbReference type="GO" id="GO:0005579">
    <property type="term" value="C:membrane attack complex"/>
    <property type="evidence" value="ECO:0007669"/>
    <property type="project" value="UniProtKB-KW"/>
</dbReference>
<evidence type="ECO:0000259" key="22">
    <source>
        <dbReference type="PROSITE" id="PS51412"/>
    </source>
</evidence>
<dbReference type="Pfam" id="PF00090">
    <property type="entry name" value="TSP_1"/>
    <property type="match status" value="2"/>
</dbReference>
<dbReference type="Gene3D" id="4.10.400.10">
    <property type="entry name" value="Low-density Lipoprotein Receptor"/>
    <property type="match status" value="1"/>
</dbReference>
<evidence type="ECO:0000256" key="8">
    <source>
        <dbReference type="ARBA" id="ARBA00022588"/>
    </source>
</evidence>